<keyword evidence="1" id="KW-0472">Membrane</keyword>
<comment type="caution">
    <text evidence="4">The sequence shown here is derived from an EMBL/GenBank/DDBJ whole genome shotgun (WGS) entry which is preliminary data.</text>
</comment>
<protein>
    <submittedName>
        <fullName evidence="4">DUF4129 domain-containing protein</fullName>
    </submittedName>
</protein>
<gene>
    <name evidence="4" type="ORF">GJV77_11210</name>
</gene>
<evidence type="ECO:0000256" key="2">
    <source>
        <dbReference type="SAM" id="SignalP"/>
    </source>
</evidence>
<dbReference type="AlphaFoldDB" id="A0A7K1GNK7"/>
<sequence length="259" mass="31362">MRIYKTYNNLILLVFLLSAPFAFSQQEVIIKKKDTTYVSPIQVDHNSSLEVSKFKSNFKRKYLNDADFDYSKDDSTKEDNFIQRLLKSIDEFFARLFRPMDISYETINTTGKILRVLGIFFFLLIIYYVVRAFIQKDIYWGFKRKSKNINIMLEQAENDIVNTDFSALVQKMTQQNEYRICIRFYYLWLLQQLQEKKIIEWHIEKTNTDYYNEIKDTSTKEQFQYLSYLYNHIWYGEHKITKEEFMKAKNAFDQTLKTN</sequence>
<proteinExistence type="predicted"/>
<dbReference type="RefSeq" id="WP_155036449.1">
    <property type="nucleotide sequence ID" value="NZ_JAYMMG010000026.1"/>
</dbReference>
<dbReference type="Proteomes" id="UP000488936">
    <property type="component" value="Unassembled WGS sequence"/>
</dbReference>
<keyword evidence="5" id="KW-1185">Reference proteome</keyword>
<dbReference type="Pfam" id="PF13559">
    <property type="entry name" value="DUF4129"/>
    <property type="match status" value="1"/>
</dbReference>
<evidence type="ECO:0000313" key="5">
    <source>
        <dbReference type="Proteomes" id="UP000488936"/>
    </source>
</evidence>
<feature type="domain" description="Protein-glutamine gamma-glutamyltransferase-like C-terminal" evidence="3">
    <location>
        <begin position="186"/>
        <end position="252"/>
    </location>
</feature>
<feature type="signal peptide" evidence="2">
    <location>
        <begin position="1"/>
        <end position="24"/>
    </location>
</feature>
<evidence type="ECO:0000313" key="4">
    <source>
        <dbReference type="EMBL" id="MTH30465.1"/>
    </source>
</evidence>
<feature type="transmembrane region" description="Helical" evidence="1">
    <location>
        <begin position="113"/>
        <end position="134"/>
    </location>
</feature>
<organism evidence="4 5">
    <name type="scientific">Myroides pelagicus</name>
    <dbReference type="NCBI Taxonomy" id="270914"/>
    <lineage>
        <taxon>Bacteria</taxon>
        <taxon>Pseudomonadati</taxon>
        <taxon>Bacteroidota</taxon>
        <taxon>Flavobacteriia</taxon>
        <taxon>Flavobacteriales</taxon>
        <taxon>Flavobacteriaceae</taxon>
        <taxon>Myroides</taxon>
    </lineage>
</organism>
<keyword evidence="1" id="KW-0812">Transmembrane</keyword>
<keyword evidence="2" id="KW-0732">Signal</keyword>
<evidence type="ECO:0000256" key="1">
    <source>
        <dbReference type="SAM" id="Phobius"/>
    </source>
</evidence>
<evidence type="ECO:0000259" key="3">
    <source>
        <dbReference type="Pfam" id="PF13559"/>
    </source>
</evidence>
<keyword evidence="1" id="KW-1133">Transmembrane helix</keyword>
<dbReference type="EMBL" id="WMJY01000027">
    <property type="protein sequence ID" value="MTH30465.1"/>
    <property type="molecule type" value="Genomic_DNA"/>
</dbReference>
<feature type="chain" id="PRO_5029574807" evidence="2">
    <location>
        <begin position="25"/>
        <end position="259"/>
    </location>
</feature>
<dbReference type="InterPro" id="IPR025403">
    <property type="entry name" value="TgpA-like_C"/>
</dbReference>
<dbReference type="OrthoDB" id="5491447at2"/>
<name>A0A7K1GNK7_9FLAO</name>
<reference evidence="4 5" key="1">
    <citation type="journal article" date="2006" name="Int. J. Syst. Evol. Microbiol.">
        <title>Myroides pelagicus sp. nov., isolated from seawater in Thailand.</title>
        <authorList>
            <person name="Yoon J."/>
            <person name="Maneerat S."/>
            <person name="Kawai F."/>
            <person name="Yokota A."/>
        </authorList>
    </citation>
    <scope>NUCLEOTIDE SEQUENCE [LARGE SCALE GENOMIC DNA]</scope>
    <source>
        <strain evidence="4 5">SM1T</strain>
    </source>
</reference>
<accession>A0A7K1GNK7</accession>